<gene>
    <name evidence="2" type="ORF">ACFSR1_05370</name>
</gene>
<comment type="caution">
    <text evidence="2">The sequence shown here is derived from an EMBL/GenBank/DDBJ whole genome shotgun (WGS) entry which is preliminary data.</text>
</comment>
<keyword evidence="3" id="KW-1185">Reference proteome</keyword>
<feature type="signal peptide" evidence="1">
    <location>
        <begin position="1"/>
        <end position="19"/>
    </location>
</feature>
<feature type="chain" id="PRO_5045576520" description="Lipocalin-like domain-containing protein" evidence="1">
    <location>
        <begin position="20"/>
        <end position="142"/>
    </location>
</feature>
<evidence type="ECO:0008006" key="4">
    <source>
        <dbReference type="Google" id="ProtNLM"/>
    </source>
</evidence>
<evidence type="ECO:0000313" key="3">
    <source>
        <dbReference type="Proteomes" id="UP001597319"/>
    </source>
</evidence>
<evidence type="ECO:0000313" key="2">
    <source>
        <dbReference type="EMBL" id="MFD2562089.1"/>
    </source>
</evidence>
<keyword evidence="1" id="KW-0732">Signal</keyword>
<dbReference type="RefSeq" id="WP_378290374.1">
    <property type="nucleotide sequence ID" value="NZ_JBHULE010000008.1"/>
</dbReference>
<reference evidence="3" key="1">
    <citation type="journal article" date="2019" name="Int. J. Syst. Evol. Microbiol.">
        <title>The Global Catalogue of Microorganisms (GCM) 10K type strain sequencing project: providing services to taxonomists for standard genome sequencing and annotation.</title>
        <authorList>
            <consortium name="The Broad Institute Genomics Platform"/>
            <consortium name="The Broad Institute Genome Sequencing Center for Infectious Disease"/>
            <person name="Wu L."/>
            <person name="Ma J."/>
        </authorList>
    </citation>
    <scope>NUCLEOTIDE SEQUENCE [LARGE SCALE GENOMIC DNA]</scope>
    <source>
        <strain evidence="3">KCTC 52274</strain>
    </source>
</reference>
<proteinExistence type="predicted"/>
<accession>A0ABW5LC39</accession>
<name>A0ABW5LC39_9FLAO</name>
<dbReference type="Proteomes" id="UP001597319">
    <property type="component" value="Unassembled WGS sequence"/>
</dbReference>
<dbReference type="EMBL" id="JBHULE010000008">
    <property type="protein sequence ID" value="MFD2562089.1"/>
    <property type="molecule type" value="Genomic_DNA"/>
</dbReference>
<evidence type="ECO:0000256" key="1">
    <source>
        <dbReference type="SAM" id="SignalP"/>
    </source>
</evidence>
<organism evidence="2 3">
    <name type="scientific">Aquimarina rubra</name>
    <dbReference type="NCBI Taxonomy" id="1920033"/>
    <lineage>
        <taxon>Bacteria</taxon>
        <taxon>Pseudomonadati</taxon>
        <taxon>Bacteroidota</taxon>
        <taxon>Flavobacteriia</taxon>
        <taxon>Flavobacteriales</taxon>
        <taxon>Flavobacteriaceae</taxon>
        <taxon>Aquimarina</taxon>
    </lineage>
</organism>
<sequence length="142" mass="17000">MLTKLTFFFLMLSNFIVFSQEKQLDVNDFLGDWSIKKTNEHFPEIYLTRLDSKNGYKGYGVNFFIGKYTGKRRVQPFKKELKRRRCGNDNSYYFYNDFGYHDIWEYDPGAQILQVFNSKNNQEKKFEVNKISAAELILTRIK</sequence>
<protein>
    <recommendedName>
        <fullName evidence="4">Lipocalin-like domain-containing protein</fullName>
    </recommendedName>
</protein>